<dbReference type="InterPro" id="IPR054710">
    <property type="entry name" value="Tri101-like_N"/>
</dbReference>
<gene>
    <name evidence="3" type="ORF">PV11_01063</name>
</gene>
<reference evidence="3 4" key="1">
    <citation type="submission" date="2015-01" db="EMBL/GenBank/DDBJ databases">
        <title>The Genome Sequence of Exophiala sideris CBS121828.</title>
        <authorList>
            <consortium name="The Broad Institute Genomics Platform"/>
            <person name="Cuomo C."/>
            <person name="de Hoog S."/>
            <person name="Gorbushina A."/>
            <person name="Stielow B."/>
            <person name="Teixiera M."/>
            <person name="Abouelleil A."/>
            <person name="Chapman S.B."/>
            <person name="Priest M."/>
            <person name="Young S.K."/>
            <person name="Wortman J."/>
            <person name="Nusbaum C."/>
            <person name="Birren B."/>
        </authorList>
    </citation>
    <scope>NUCLEOTIDE SEQUENCE [LARGE SCALE GENOMIC DNA]</scope>
    <source>
        <strain evidence="3 4">CBS 121828</strain>
    </source>
</reference>
<dbReference type="Pfam" id="PF22664">
    <property type="entry name" value="TRI-like_N"/>
    <property type="match status" value="1"/>
</dbReference>
<dbReference type="OrthoDB" id="1862401at2759"/>
<dbReference type="GO" id="GO:0016747">
    <property type="term" value="F:acyltransferase activity, transferring groups other than amino-acyl groups"/>
    <property type="evidence" value="ECO:0007669"/>
    <property type="project" value="TreeGrafter"/>
</dbReference>
<organism evidence="3 4">
    <name type="scientific">Exophiala sideris</name>
    <dbReference type="NCBI Taxonomy" id="1016849"/>
    <lineage>
        <taxon>Eukaryota</taxon>
        <taxon>Fungi</taxon>
        <taxon>Dikarya</taxon>
        <taxon>Ascomycota</taxon>
        <taxon>Pezizomycotina</taxon>
        <taxon>Eurotiomycetes</taxon>
        <taxon>Chaetothyriomycetidae</taxon>
        <taxon>Chaetothyriales</taxon>
        <taxon>Herpotrichiellaceae</taxon>
        <taxon>Exophiala</taxon>
    </lineage>
</organism>
<evidence type="ECO:0000256" key="1">
    <source>
        <dbReference type="ARBA" id="ARBA00022679"/>
    </source>
</evidence>
<dbReference type="InterPro" id="IPR023213">
    <property type="entry name" value="CAT-like_dom_sf"/>
</dbReference>
<dbReference type="EMBL" id="KN846951">
    <property type="protein sequence ID" value="KIV85362.1"/>
    <property type="molecule type" value="Genomic_DNA"/>
</dbReference>
<proteinExistence type="predicted"/>
<dbReference type="HOGENOM" id="CLU_026450_5_0_1"/>
<dbReference type="SUPFAM" id="SSF52777">
    <property type="entry name" value="CoA-dependent acyltransferases"/>
    <property type="match status" value="1"/>
</dbReference>
<dbReference type="PANTHER" id="PTHR31642:SF310">
    <property type="entry name" value="FATTY ALCOHOL:CAFFEOYL-COA ACYLTRANSFERASE"/>
    <property type="match status" value="1"/>
</dbReference>
<accession>A0A0D1YRL9</accession>
<evidence type="ECO:0000313" key="4">
    <source>
        <dbReference type="Proteomes" id="UP000053599"/>
    </source>
</evidence>
<evidence type="ECO:0000313" key="3">
    <source>
        <dbReference type="EMBL" id="KIV85362.1"/>
    </source>
</evidence>
<dbReference type="STRING" id="1016849.A0A0D1YRL9"/>
<dbReference type="AlphaFoldDB" id="A0A0D1YRL9"/>
<dbReference type="Proteomes" id="UP000053599">
    <property type="component" value="Unassembled WGS sequence"/>
</dbReference>
<name>A0A0D1YRL9_9EURO</name>
<evidence type="ECO:0000259" key="2">
    <source>
        <dbReference type="Pfam" id="PF22664"/>
    </source>
</evidence>
<dbReference type="InterPro" id="IPR050317">
    <property type="entry name" value="Plant_Fungal_Acyltransferase"/>
</dbReference>
<dbReference type="PANTHER" id="PTHR31642">
    <property type="entry name" value="TRICHOTHECENE 3-O-ACETYLTRANSFERASE"/>
    <property type="match status" value="1"/>
</dbReference>
<protein>
    <recommendedName>
        <fullName evidence="2">Trichothecene 3-O-acetyltransferase-like N-terminal domain-containing protein</fullName>
    </recommendedName>
</protein>
<feature type="domain" description="Trichothecene 3-O-acetyltransferase-like N-terminal" evidence="2">
    <location>
        <begin position="39"/>
        <end position="192"/>
    </location>
</feature>
<keyword evidence="1" id="KW-0808">Transferase</keyword>
<sequence length="470" mass="51312">MLVISEPIYTLTSCGVRYTDSIIIMRQPGIFGQMVWDTYTLVLYGFRTPSDTTQQAITTALDQAALKLLEAYPFLAGQVIKEGRSSTNSGTYRIVPYAPHQGKSPVRSKDCADLCPSYDEIVNANAPFSMLDGEVLSPMKGMGYAYPEGSVMPVFIIQANFIRGGVLICFASAHNALDMNGQGVVIRQFATAARGEGFDPELVAAGNQDADGIVPPLKEGEVALGHEELLQASSLNVVGGPPPGQPGDAPWRYWRIPHERVMELKKLASESSGRVSTNDAVTAFFLQRLTAVRIKGGRVDKAENVQCLRAVDGRKMLKPPVPEGYLGHLVGLASTALPAEQVQSEPLSYVAGALRESLLKVDDHYIRSLATLISNTEDKTTIFYPARCQPGKDVLISSWAQMNLAHCDFGPLLGTPDFIRRPRLVEVPQLAYIMPRTKKNDLDLAASLQNVDVQGLQEDQIWTRHVQLIG</sequence>
<dbReference type="Gene3D" id="3.30.559.10">
    <property type="entry name" value="Chloramphenicol acetyltransferase-like domain"/>
    <property type="match status" value="2"/>
</dbReference>